<dbReference type="OrthoDB" id="1931432at2759"/>
<evidence type="ECO:0008006" key="3">
    <source>
        <dbReference type="Google" id="ProtNLM"/>
    </source>
</evidence>
<dbReference type="EMBL" id="MVGT01004182">
    <property type="protein sequence ID" value="OVA01136.1"/>
    <property type="molecule type" value="Genomic_DNA"/>
</dbReference>
<dbReference type="Pfam" id="PF02620">
    <property type="entry name" value="YceD"/>
    <property type="match status" value="1"/>
</dbReference>
<dbReference type="PANTHER" id="PTHR34374">
    <property type="entry name" value="LARGE RIBOSOMAL RNA SUBUNIT ACCUMULATION PROTEIN YCED HOMOLOG 1, CHLOROPLASTIC"/>
    <property type="match status" value="1"/>
</dbReference>
<keyword evidence="2" id="KW-1185">Reference proteome</keyword>
<evidence type="ECO:0000313" key="2">
    <source>
        <dbReference type="Proteomes" id="UP000195402"/>
    </source>
</evidence>
<sequence length="238" mass="26630">MNENSDFENTIDFDFRDSGVEDLESPWEGAVIYKRNPSISHLEYCTTLERLGFEELSTDVSKSRASTMGLRVTRAVKDYPSGTPVQISIDVTRKKRRLRLDGVIKTVLSLSCNRCGGPAAECVFSNFTLLLDEEPIEEPDVIDMGVIFGEDKSKTSVLNEEDDGDDILIDLDDRLYFPAEDREIDISKNIRDLVHIEITINAICDAKCKGGCKAEKLSSWRSEKSNATKINVIVGDSH</sequence>
<dbReference type="InParanoid" id="A0A200PSG9"/>
<dbReference type="STRING" id="56857.A0A200PSG9"/>
<proteinExistence type="predicted"/>
<gene>
    <name evidence="1" type="ORF">BVC80_8819g14</name>
</gene>
<dbReference type="AlphaFoldDB" id="A0A200PSG9"/>
<dbReference type="FunCoup" id="A0A200PSG9">
    <property type="interactions" value="1023"/>
</dbReference>
<protein>
    <recommendedName>
        <fullName evidence="3">Large ribosomal RNA subunit accumulation protein YceD</fullName>
    </recommendedName>
</protein>
<dbReference type="OMA" id="AECVFSN"/>
<dbReference type="PANTHER" id="PTHR34374:SF1">
    <property type="entry name" value="LARGE RIBOSOMAL RNA SUBUNIT ACCUMULATION PROTEIN YCED HOMOLOG 1, CHLOROPLASTIC"/>
    <property type="match status" value="1"/>
</dbReference>
<comment type="caution">
    <text evidence="1">The sequence shown here is derived from an EMBL/GenBank/DDBJ whole genome shotgun (WGS) entry which is preliminary data.</text>
</comment>
<reference evidence="1 2" key="1">
    <citation type="journal article" date="2017" name="Mol. Plant">
        <title>The Genome of Medicinal Plant Macleaya cordata Provides New Insights into Benzylisoquinoline Alkaloids Metabolism.</title>
        <authorList>
            <person name="Liu X."/>
            <person name="Liu Y."/>
            <person name="Huang P."/>
            <person name="Ma Y."/>
            <person name="Qing Z."/>
            <person name="Tang Q."/>
            <person name="Cao H."/>
            <person name="Cheng P."/>
            <person name="Zheng Y."/>
            <person name="Yuan Z."/>
            <person name="Zhou Y."/>
            <person name="Liu J."/>
            <person name="Tang Z."/>
            <person name="Zhuo Y."/>
            <person name="Zhang Y."/>
            <person name="Yu L."/>
            <person name="Huang J."/>
            <person name="Yang P."/>
            <person name="Peng Q."/>
            <person name="Zhang J."/>
            <person name="Jiang W."/>
            <person name="Zhang Z."/>
            <person name="Lin K."/>
            <person name="Ro D.K."/>
            <person name="Chen X."/>
            <person name="Xiong X."/>
            <person name="Shang Y."/>
            <person name="Huang S."/>
            <person name="Zeng J."/>
        </authorList>
    </citation>
    <scope>NUCLEOTIDE SEQUENCE [LARGE SCALE GENOMIC DNA]</scope>
    <source>
        <strain evidence="2">cv. BLH2017</strain>
        <tissue evidence="1">Root</tissue>
    </source>
</reference>
<dbReference type="Proteomes" id="UP000195402">
    <property type="component" value="Unassembled WGS sequence"/>
</dbReference>
<accession>A0A200PSG9</accession>
<dbReference type="InterPro" id="IPR003772">
    <property type="entry name" value="YceD"/>
</dbReference>
<organism evidence="1 2">
    <name type="scientific">Macleaya cordata</name>
    <name type="common">Five-seeded plume-poppy</name>
    <name type="synonym">Bocconia cordata</name>
    <dbReference type="NCBI Taxonomy" id="56857"/>
    <lineage>
        <taxon>Eukaryota</taxon>
        <taxon>Viridiplantae</taxon>
        <taxon>Streptophyta</taxon>
        <taxon>Embryophyta</taxon>
        <taxon>Tracheophyta</taxon>
        <taxon>Spermatophyta</taxon>
        <taxon>Magnoliopsida</taxon>
        <taxon>Ranunculales</taxon>
        <taxon>Papaveraceae</taxon>
        <taxon>Papaveroideae</taxon>
        <taxon>Macleaya</taxon>
    </lineage>
</organism>
<evidence type="ECO:0000313" key="1">
    <source>
        <dbReference type="EMBL" id="OVA01136.1"/>
    </source>
</evidence>
<name>A0A200PSG9_MACCD</name>